<sequence>MQAMSGNTNDTKAFTEVTKHHISCLKAAQNSRYFVADAALYSEEAITSLHKQKQHFITRVPLTLKEAKQQLRNVNTHQLQPFTEGYAGCWIESNYGGIPQRWLLLSSTAARNVKHRLSRKTPSNQRKKS</sequence>
<evidence type="ECO:0000313" key="3">
    <source>
        <dbReference type="Proteomes" id="UP000018957"/>
    </source>
</evidence>
<evidence type="ECO:0000313" key="2">
    <source>
        <dbReference type="EMBL" id="ETS29997.1"/>
    </source>
</evidence>
<dbReference type="GO" id="GO:0004803">
    <property type="term" value="F:transposase activity"/>
    <property type="evidence" value="ECO:0007669"/>
    <property type="project" value="InterPro"/>
</dbReference>
<feature type="domain" description="Transposase IS4-like" evidence="1">
    <location>
        <begin position="5"/>
        <end position="80"/>
    </location>
</feature>
<protein>
    <submittedName>
        <fullName evidence="2">Transposase</fullName>
    </submittedName>
</protein>
<gene>
    <name evidence="2" type="ORF">PTE_03327</name>
</gene>
<dbReference type="GO" id="GO:0006313">
    <property type="term" value="P:DNA transposition"/>
    <property type="evidence" value="ECO:0007669"/>
    <property type="project" value="InterPro"/>
</dbReference>
<dbReference type="PATRIC" id="fig|1004151.3.peg.3430"/>
<name>W3V2E6_9GAMM</name>
<dbReference type="GO" id="GO:0003677">
    <property type="term" value="F:DNA binding"/>
    <property type="evidence" value="ECO:0007669"/>
    <property type="project" value="InterPro"/>
</dbReference>
<dbReference type="PANTHER" id="PTHR34614">
    <property type="match status" value="1"/>
</dbReference>
<evidence type="ECO:0000259" key="1">
    <source>
        <dbReference type="Pfam" id="PF01609"/>
    </source>
</evidence>
<keyword evidence="3" id="KW-1185">Reference proteome</keyword>
<dbReference type="AlphaFoldDB" id="W3V2E6"/>
<dbReference type="Pfam" id="PF01609">
    <property type="entry name" value="DDE_Tnp_1"/>
    <property type="match status" value="1"/>
</dbReference>
<dbReference type="EMBL" id="AYSJ01000014">
    <property type="protein sequence ID" value="ETS29997.1"/>
    <property type="molecule type" value="Genomic_DNA"/>
</dbReference>
<dbReference type="InterPro" id="IPR002559">
    <property type="entry name" value="Transposase_11"/>
</dbReference>
<dbReference type="Proteomes" id="UP000018957">
    <property type="component" value="Unassembled WGS sequence"/>
</dbReference>
<reference evidence="2 3" key="1">
    <citation type="submission" date="2013-11" db="EMBL/GenBank/DDBJ databases">
        <title>Elucidation of the Photorhabdus temperata genome and generation of transposon mutant library to identify motility mutants.</title>
        <authorList>
            <person name="Hurst S.G.IV."/>
            <person name="Micheals B."/>
            <person name="Abebe-Akele F."/>
            <person name="Rowedder H."/>
            <person name="Bullock H."/>
            <person name="Jackobeck R."/>
            <person name="Janicki E."/>
            <person name="Tisa L.S."/>
        </authorList>
    </citation>
    <scope>NUCLEOTIDE SEQUENCE [LARGE SCALE GENOMIC DNA]</scope>
    <source>
        <strain evidence="2 3">NC19</strain>
    </source>
</reference>
<accession>W3V2E6</accession>
<dbReference type="PANTHER" id="PTHR34614:SF2">
    <property type="entry name" value="TRANSPOSASE IS4-LIKE DOMAIN-CONTAINING PROTEIN"/>
    <property type="match status" value="1"/>
</dbReference>
<comment type="caution">
    <text evidence="2">The sequence shown here is derived from an EMBL/GenBank/DDBJ whole genome shotgun (WGS) entry which is preliminary data.</text>
</comment>
<proteinExistence type="predicted"/>
<organism evidence="2 3">
    <name type="scientific">Photorhabdus khanii NC19</name>
    <dbReference type="NCBI Taxonomy" id="1004151"/>
    <lineage>
        <taxon>Bacteria</taxon>
        <taxon>Pseudomonadati</taxon>
        <taxon>Pseudomonadota</taxon>
        <taxon>Gammaproteobacteria</taxon>
        <taxon>Enterobacterales</taxon>
        <taxon>Morganellaceae</taxon>
        <taxon>Photorhabdus</taxon>
    </lineage>
</organism>